<gene>
    <name evidence="2" type="ORF">SAMN05421640_0058</name>
</gene>
<organism evidence="2 3">
    <name type="scientific">Ekhidna lutea</name>
    <dbReference type="NCBI Taxonomy" id="447679"/>
    <lineage>
        <taxon>Bacteria</taxon>
        <taxon>Pseudomonadati</taxon>
        <taxon>Bacteroidota</taxon>
        <taxon>Cytophagia</taxon>
        <taxon>Cytophagales</taxon>
        <taxon>Reichenbachiellaceae</taxon>
        <taxon>Ekhidna</taxon>
    </lineage>
</organism>
<dbReference type="CDD" id="cd02440">
    <property type="entry name" value="AdoMet_MTases"/>
    <property type="match status" value="1"/>
</dbReference>
<evidence type="ECO:0000313" key="3">
    <source>
        <dbReference type="Proteomes" id="UP000198393"/>
    </source>
</evidence>
<dbReference type="Pfam" id="PF08241">
    <property type="entry name" value="Methyltransf_11"/>
    <property type="match status" value="1"/>
</dbReference>
<sequence>MQNYEQIFNRRGKSYQLAMEKYPHARDEEFKTAVRKLILKPNSAVLDIPAGGGYLASYLLNKNVHYLGYDFSGEFDDNHTGIRKCKEASIDLEKNSVDEVVSLAALHHISEREAFYSEMYRVLKPGGQLIIGDVASGSKLEYFLNGFLDSWNSMGHQGKFLKESDIIELRQSGFRVDKQEEVYAWRFANANEAMDYFRLLFCLDLNPTDRELLKALKNLGVKEENGFSVSWGLTFLICQK</sequence>
<keyword evidence="3" id="KW-1185">Reference proteome</keyword>
<dbReference type="InterPro" id="IPR050508">
    <property type="entry name" value="Methyltransf_Superfamily"/>
</dbReference>
<name>A0A239ED66_EKHLU</name>
<feature type="domain" description="Methyltransferase type 11" evidence="1">
    <location>
        <begin position="46"/>
        <end position="131"/>
    </location>
</feature>
<evidence type="ECO:0000259" key="1">
    <source>
        <dbReference type="Pfam" id="PF08241"/>
    </source>
</evidence>
<accession>A0A239ED66</accession>
<dbReference type="Gene3D" id="3.40.50.150">
    <property type="entry name" value="Vaccinia Virus protein VP39"/>
    <property type="match status" value="1"/>
</dbReference>
<dbReference type="GO" id="GO:0008757">
    <property type="term" value="F:S-adenosylmethionine-dependent methyltransferase activity"/>
    <property type="evidence" value="ECO:0007669"/>
    <property type="project" value="InterPro"/>
</dbReference>
<dbReference type="SUPFAM" id="SSF53335">
    <property type="entry name" value="S-adenosyl-L-methionine-dependent methyltransferases"/>
    <property type="match status" value="1"/>
</dbReference>
<dbReference type="PANTHER" id="PTHR42912">
    <property type="entry name" value="METHYLTRANSFERASE"/>
    <property type="match status" value="1"/>
</dbReference>
<reference evidence="2 3" key="1">
    <citation type="submission" date="2017-06" db="EMBL/GenBank/DDBJ databases">
        <authorList>
            <person name="Kim H.J."/>
            <person name="Triplett B.A."/>
        </authorList>
    </citation>
    <scope>NUCLEOTIDE SEQUENCE [LARGE SCALE GENOMIC DNA]</scope>
    <source>
        <strain evidence="2 3">DSM 19307</strain>
    </source>
</reference>
<dbReference type="RefSeq" id="WP_262485917.1">
    <property type="nucleotide sequence ID" value="NZ_FZPD01000001.1"/>
</dbReference>
<dbReference type="InterPro" id="IPR029063">
    <property type="entry name" value="SAM-dependent_MTases_sf"/>
</dbReference>
<proteinExistence type="predicted"/>
<dbReference type="Proteomes" id="UP000198393">
    <property type="component" value="Unassembled WGS sequence"/>
</dbReference>
<dbReference type="EMBL" id="FZPD01000001">
    <property type="protein sequence ID" value="SNS41832.1"/>
    <property type="molecule type" value="Genomic_DNA"/>
</dbReference>
<dbReference type="AlphaFoldDB" id="A0A239ED66"/>
<keyword evidence="2" id="KW-0489">Methyltransferase</keyword>
<dbReference type="InterPro" id="IPR013216">
    <property type="entry name" value="Methyltransf_11"/>
</dbReference>
<dbReference type="GO" id="GO:0032259">
    <property type="term" value="P:methylation"/>
    <property type="evidence" value="ECO:0007669"/>
    <property type="project" value="UniProtKB-KW"/>
</dbReference>
<protein>
    <submittedName>
        <fullName evidence="2">Methyltransferase domain-containing protein</fullName>
    </submittedName>
</protein>
<keyword evidence="2" id="KW-0808">Transferase</keyword>
<evidence type="ECO:0000313" key="2">
    <source>
        <dbReference type="EMBL" id="SNS41832.1"/>
    </source>
</evidence>